<dbReference type="GO" id="GO:0030126">
    <property type="term" value="C:COPI vesicle coat"/>
    <property type="evidence" value="ECO:0007669"/>
    <property type="project" value="InterPro"/>
</dbReference>
<dbReference type="Pfam" id="PF06957">
    <property type="entry name" value="COPI_C"/>
    <property type="match status" value="1"/>
</dbReference>
<organism evidence="2">
    <name type="scientific">Cuerna arida</name>
    <dbReference type="NCBI Taxonomy" id="1464854"/>
    <lineage>
        <taxon>Eukaryota</taxon>
        <taxon>Metazoa</taxon>
        <taxon>Ecdysozoa</taxon>
        <taxon>Arthropoda</taxon>
        <taxon>Hexapoda</taxon>
        <taxon>Insecta</taxon>
        <taxon>Pterygota</taxon>
        <taxon>Neoptera</taxon>
        <taxon>Paraneoptera</taxon>
        <taxon>Hemiptera</taxon>
        <taxon>Auchenorrhyncha</taxon>
        <taxon>Membracoidea</taxon>
        <taxon>Cicadellidae</taxon>
        <taxon>Cicadellinae</taxon>
        <taxon>Proconiini</taxon>
        <taxon>Cuerna</taxon>
    </lineage>
</organism>
<dbReference type="GO" id="GO:0006886">
    <property type="term" value="P:intracellular protein transport"/>
    <property type="evidence" value="ECO:0007669"/>
    <property type="project" value="InterPro"/>
</dbReference>
<protein>
    <recommendedName>
        <fullName evidence="1">Coatomer alpha subunit C-terminal domain-containing protein</fullName>
    </recommendedName>
</protein>
<name>A0A1B6EJS4_9HEMI</name>
<dbReference type="EMBL" id="GECZ01031606">
    <property type="protein sequence ID" value="JAS38163.1"/>
    <property type="molecule type" value="Transcribed_RNA"/>
</dbReference>
<sequence length="210" mass="23677">KSFEEPDEFEDAIFITPSRGSAPVCGHVANSVLAVDHVAVGAFETAFRLLNDQIGVVNFEPFRDLFMDIYGKSRAAFTLMPNLPTLNVHQLKKPKDGSGVISTFVQIDGLIQSLQSAYQLVTTAKFSEAIRKFEDILIKVPLLSVNTKQEQNEALELIKVCREYILGMKMETERRNLAKSQPDDQVRQCEMAAYFTHCQLQLIHKTLTLR</sequence>
<dbReference type="AlphaFoldDB" id="A0A1B6EJS4"/>
<feature type="domain" description="Coatomer alpha subunit C-terminal" evidence="1">
    <location>
        <begin position="9"/>
        <end position="210"/>
    </location>
</feature>
<proteinExistence type="predicted"/>
<reference evidence="2" key="1">
    <citation type="submission" date="2015-11" db="EMBL/GenBank/DDBJ databases">
        <title>De novo transcriptome assembly of four potential Pierce s Disease insect vectors from Arizona vineyards.</title>
        <authorList>
            <person name="Tassone E.E."/>
        </authorList>
    </citation>
    <scope>NUCLEOTIDE SEQUENCE</scope>
</reference>
<accession>A0A1B6EJS4</accession>
<dbReference type="GO" id="GO:0005198">
    <property type="term" value="F:structural molecule activity"/>
    <property type="evidence" value="ECO:0007669"/>
    <property type="project" value="InterPro"/>
</dbReference>
<feature type="non-terminal residue" evidence="2">
    <location>
        <position position="210"/>
    </location>
</feature>
<dbReference type="GO" id="GO:0016192">
    <property type="term" value="P:vesicle-mediated transport"/>
    <property type="evidence" value="ECO:0007669"/>
    <property type="project" value="InterPro"/>
</dbReference>
<evidence type="ECO:0000313" key="2">
    <source>
        <dbReference type="EMBL" id="JAS38163.1"/>
    </source>
</evidence>
<dbReference type="InterPro" id="IPR010714">
    <property type="entry name" value="Coatomer_asu_C"/>
</dbReference>
<evidence type="ECO:0000259" key="1">
    <source>
        <dbReference type="Pfam" id="PF06957"/>
    </source>
</evidence>
<feature type="non-terminal residue" evidence="2">
    <location>
        <position position="1"/>
    </location>
</feature>
<gene>
    <name evidence="2" type="ORF">g.44837</name>
</gene>